<feature type="domain" description="Pyridoxamine 5'-phosphate oxidase N-terminal" evidence="2">
    <location>
        <begin position="15"/>
        <end position="112"/>
    </location>
</feature>
<dbReference type="GO" id="GO:0070967">
    <property type="term" value="F:coenzyme F420 binding"/>
    <property type="evidence" value="ECO:0007669"/>
    <property type="project" value="TreeGrafter"/>
</dbReference>
<accession>A0A9X3RZN4</accession>
<dbReference type="InterPro" id="IPR012349">
    <property type="entry name" value="Split_barrel_FMN-bd"/>
</dbReference>
<name>A0A9X3RZN4_9ACTN</name>
<evidence type="ECO:0000313" key="3">
    <source>
        <dbReference type="EMBL" id="MDA0161100.1"/>
    </source>
</evidence>
<dbReference type="SUPFAM" id="SSF50475">
    <property type="entry name" value="FMN-binding split barrel"/>
    <property type="match status" value="1"/>
</dbReference>
<comment type="caution">
    <text evidence="3">The sequence shown here is derived from an EMBL/GenBank/DDBJ whole genome shotgun (WGS) entry which is preliminary data.</text>
</comment>
<dbReference type="PANTHER" id="PTHR35176">
    <property type="entry name" value="HEME OXYGENASE HI_0854-RELATED"/>
    <property type="match status" value="1"/>
</dbReference>
<evidence type="ECO:0000313" key="4">
    <source>
        <dbReference type="Proteomes" id="UP001149140"/>
    </source>
</evidence>
<evidence type="ECO:0000256" key="1">
    <source>
        <dbReference type="ARBA" id="ARBA00023002"/>
    </source>
</evidence>
<sequence>MIDERTDLGALVARHLREDRVVWLTTVTPGGAPVPSPVWFWWDGEDTVYVFSLPDTPRTRNIAANGKVSLNFAGDGSGGDIVIVSGVASLEPDDAPVHKLPAYVSKYAWGFERLRIAPEQFAAKYSMPVRIRLTKVRGHK</sequence>
<gene>
    <name evidence="3" type="ORF">OM076_12545</name>
</gene>
<dbReference type="Pfam" id="PF01243">
    <property type="entry name" value="PNPOx_N"/>
    <property type="match status" value="1"/>
</dbReference>
<dbReference type="AlphaFoldDB" id="A0A9X3RZN4"/>
<organism evidence="3 4">
    <name type="scientific">Solirubrobacter ginsenosidimutans</name>
    <dbReference type="NCBI Taxonomy" id="490573"/>
    <lineage>
        <taxon>Bacteria</taxon>
        <taxon>Bacillati</taxon>
        <taxon>Actinomycetota</taxon>
        <taxon>Thermoleophilia</taxon>
        <taxon>Solirubrobacterales</taxon>
        <taxon>Solirubrobacteraceae</taxon>
        <taxon>Solirubrobacter</taxon>
    </lineage>
</organism>
<dbReference type="InterPro" id="IPR011576">
    <property type="entry name" value="Pyridox_Oxase_N"/>
</dbReference>
<keyword evidence="4" id="KW-1185">Reference proteome</keyword>
<protein>
    <submittedName>
        <fullName evidence="3">TIGR03667 family PPOX class F420-dependent oxidoreductase</fullName>
        <ecNumber evidence="3">1.-.-.-</ecNumber>
    </submittedName>
</protein>
<dbReference type="EC" id="1.-.-.-" evidence="3"/>
<dbReference type="RefSeq" id="WP_270040274.1">
    <property type="nucleotide sequence ID" value="NZ_JAPDOD010000009.1"/>
</dbReference>
<reference evidence="3" key="1">
    <citation type="submission" date="2022-10" db="EMBL/GenBank/DDBJ databases">
        <title>The WGS of Solirubrobacter ginsenosidimutans DSM 21036.</title>
        <authorList>
            <person name="Jiang Z."/>
        </authorList>
    </citation>
    <scope>NUCLEOTIDE SEQUENCE</scope>
    <source>
        <strain evidence="3">DSM 21036</strain>
    </source>
</reference>
<dbReference type="Gene3D" id="2.30.110.10">
    <property type="entry name" value="Electron Transport, Fmn-binding Protein, Chain A"/>
    <property type="match status" value="1"/>
</dbReference>
<dbReference type="PANTHER" id="PTHR35176:SF4">
    <property type="entry name" value="PYRIDOXAMINE 5'-PHOSPHATE OXIDASE-RELATED FMN-BINDING"/>
    <property type="match status" value="1"/>
</dbReference>
<dbReference type="Proteomes" id="UP001149140">
    <property type="component" value="Unassembled WGS sequence"/>
</dbReference>
<dbReference type="InterPro" id="IPR052019">
    <property type="entry name" value="F420H2_bilvrd_red/Heme_oxyg"/>
</dbReference>
<dbReference type="InterPro" id="IPR019966">
    <property type="entry name" value="F420-dep_enz_PPOX_Rv3369"/>
</dbReference>
<dbReference type="GO" id="GO:0016627">
    <property type="term" value="F:oxidoreductase activity, acting on the CH-CH group of donors"/>
    <property type="evidence" value="ECO:0007669"/>
    <property type="project" value="TreeGrafter"/>
</dbReference>
<dbReference type="NCBIfam" id="TIGR03667">
    <property type="entry name" value="Rv3369"/>
    <property type="match status" value="1"/>
</dbReference>
<dbReference type="GO" id="GO:0005829">
    <property type="term" value="C:cytosol"/>
    <property type="evidence" value="ECO:0007669"/>
    <property type="project" value="TreeGrafter"/>
</dbReference>
<dbReference type="EMBL" id="JAPDOD010000009">
    <property type="protein sequence ID" value="MDA0161100.1"/>
    <property type="molecule type" value="Genomic_DNA"/>
</dbReference>
<proteinExistence type="predicted"/>
<keyword evidence="1 3" id="KW-0560">Oxidoreductase</keyword>
<evidence type="ECO:0000259" key="2">
    <source>
        <dbReference type="Pfam" id="PF01243"/>
    </source>
</evidence>